<dbReference type="EC" id="3.1.26.4" evidence="6"/>
<evidence type="ECO:0000256" key="8">
    <source>
        <dbReference type="ARBA" id="ARBA00022722"/>
    </source>
</evidence>
<evidence type="ECO:0000313" key="14">
    <source>
        <dbReference type="EMBL" id="KAF0413413.1"/>
    </source>
</evidence>
<dbReference type="Pfam" id="PF01693">
    <property type="entry name" value="Cauli_VI"/>
    <property type="match status" value="1"/>
</dbReference>
<evidence type="ECO:0000256" key="10">
    <source>
        <dbReference type="ARBA" id="ARBA00022759"/>
    </source>
</evidence>
<dbReference type="GO" id="GO:0043137">
    <property type="term" value="P:DNA replication, removal of RNA primer"/>
    <property type="evidence" value="ECO:0007669"/>
    <property type="project" value="TreeGrafter"/>
</dbReference>
<comment type="cofactor">
    <cofactor evidence="2">
        <name>Mg(2+)</name>
        <dbReference type="ChEBI" id="CHEBI:18420"/>
    </cofactor>
</comment>
<protein>
    <recommendedName>
        <fullName evidence="7">Ribonuclease H</fullName>
        <ecNumber evidence="6">3.1.26.4</ecNumber>
    </recommendedName>
</protein>
<keyword evidence="10" id="KW-0255">Endonuclease</keyword>
<dbReference type="GO" id="GO:0004523">
    <property type="term" value="F:RNA-DNA hybrid ribonuclease activity"/>
    <property type="evidence" value="ECO:0007669"/>
    <property type="project" value="UniProtKB-EC"/>
</dbReference>
<dbReference type="SUPFAM" id="SSF55658">
    <property type="entry name" value="L9 N-domain-like"/>
    <property type="match status" value="1"/>
</dbReference>
<accession>A0A6L5A0Q6</accession>
<evidence type="ECO:0000313" key="17">
    <source>
        <dbReference type="Proteomes" id="UP000743107"/>
    </source>
</evidence>
<dbReference type="PANTHER" id="PTHR10642:SF26">
    <property type="entry name" value="RIBONUCLEASE H1"/>
    <property type="match status" value="1"/>
</dbReference>
<dbReference type="InterPro" id="IPR037056">
    <property type="entry name" value="RNase_H1_N_sf"/>
</dbReference>
<evidence type="ECO:0000256" key="5">
    <source>
        <dbReference type="ARBA" id="ARBA00011245"/>
    </source>
</evidence>
<dbReference type="FunFam" id="3.40.970.10:FF:000002">
    <property type="entry name" value="Ribonuclease H"/>
    <property type="match status" value="1"/>
</dbReference>
<evidence type="ECO:0000256" key="6">
    <source>
        <dbReference type="ARBA" id="ARBA00012180"/>
    </source>
</evidence>
<dbReference type="PANTHER" id="PTHR10642">
    <property type="entry name" value="RIBONUCLEASE H1"/>
    <property type="match status" value="1"/>
</dbReference>
<evidence type="ECO:0000256" key="7">
    <source>
        <dbReference type="ARBA" id="ARBA00017721"/>
    </source>
</evidence>
<dbReference type="AlphaFoldDB" id="A0A6L5A0Q6"/>
<reference evidence="14" key="2">
    <citation type="submission" date="2019-12" db="EMBL/GenBank/DDBJ databases">
        <title>SpeciesPrimer: A bioinformatics pipeline dedicated to the design of qPCR primers for the quantification of bacterial species.</title>
        <authorList>
            <person name="Dreier M."/>
            <person name="Berthoud H."/>
            <person name="Shani N."/>
            <person name="Wechsler D."/>
            <person name="Junier P."/>
        </authorList>
    </citation>
    <scope>NUCLEOTIDE SEQUENCE</scope>
    <source>
        <strain evidence="14">FAM13073</strain>
    </source>
</reference>
<feature type="domain" description="RNase H type-1" evidence="13">
    <location>
        <begin position="69"/>
        <end position="226"/>
    </location>
</feature>
<dbReference type="InterPro" id="IPR009027">
    <property type="entry name" value="Ribosomal_bL9/RNase_H1_N"/>
</dbReference>
<dbReference type="EMBL" id="WENB01000003">
    <property type="protein sequence ID" value="KAF0413413.1"/>
    <property type="molecule type" value="Genomic_DNA"/>
</dbReference>
<dbReference type="Proteomes" id="UP000743107">
    <property type="component" value="Unassembled WGS sequence"/>
</dbReference>
<dbReference type="Gene3D" id="3.30.420.10">
    <property type="entry name" value="Ribonuclease H-like superfamily/Ribonuclease H"/>
    <property type="match status" value="1"/>
</dbReference>
<dbReference type="CDD" id="cd09278">
    <property type="entry name" value="RNase_HI_prokaryote_like"/>
    <property type="match status" value="1"/>
</dbReference>
<keyword evidence="16" id="KW-1185">Reference proteome</keyword>
<dbReference type="InterPro" id="IPR012337">
    <property type="entry name" value="RNaseH-like_sf"/>
</dbReference>
<evidence type="ECO:0000256" key="12">
    <source>
        <dbReference type="ARBA" id="ARBA00022842"/>
    </source>
</evidence>
<keyword evidence="11" id="KW-0378">Hydrolase</keyword>
<dbReference type="InterPro" id="IPR002156">
    <property type="entry name" value="RNaseH_domain"/>
</dbReference>
<keyword evidence="9" id="KW-0479">Metal-binding</keyword>
<keyword evidence="12" id="KW-0460">Magnesium</keyword>
<organism evidence="15 17">
    <name type="scientific">Pediococcus pentosaceus</name>
    <dbReference type="NCBI Taxonomy" id="1255"/>
    <lineage>
        <taxon>Bacteria</taxon>
        <taxon>Bacillati</taxon>
        <taxon>Bacillota</taxon>
        <taxon>Bacilli</taxon>
        <taxon>Lactobacillales</taxon>
        <taxon>Lactobacillaceae</taxon>
        <taxon>Pediococcus</taxon>
    </lineage>
</organism>
<dbReference type="Proteomes" id="UP000472573">
    <property type="component" value="Unassembled WGS sequence"/>
</dbReference>
<evidence type="ECO:0000256" key="3">
    <source>
        <dbReference type="ARBA" id="ARBA00004065"/>
    </source>
</evidence>
<proteinExistence type="inferred from homology"/>
<dbReference type="Gene3D" id="3.40.970.10">
    <property type="entry name" value="Ribonuclease H1, N-terminal domain"/>
    <property type="match status" value="1"/>
</dbReference>
<keyword evidence="8" id="KW-0540">Nuclease</keyword>
<dbReference type="InterPro" id="IPR022892">
    <property type="entry name" value="RNaseHI"/>
</dbReference>
<dbReference type="RefSeq" id="WP_141822451.1">
    <property type="nucleotide sequence ID" value="NZ_CP023655.1"/>
</dbReference>
<dbReference type="SUPFAM" id="SSF53098">
    <property type="entry name" value="Ribonuclease H-like"/>
    <property type="match status" value="1"/>
</dbReference>
<reference evidence="16" key="3">
    <citation type="submission" date="2020-03" db="EMBL/GenBank/DDBJ databases">
        <title>SpeciesPrimer: A bioinformatics pipeline dedicated to the design of qPCR primers for the quantification of bacterial species.</title>
        <authorList>
            <person name="Dreier M."/>
            <person name="Berthoud H."/>
            <person name="Shani N."/>
            <person name="Wechsler D."/>
            <person name="Junier P."/>
        </authorList>
    </citation>
    <scope>NUCLEOTIDE SEQUENCE [LARGE SCALE GENOMIC DNA]</scope>
    <source>
        <strain evidence="16">FAM13073</strain>
    </source>
</reference>
<gene>
    <name evidence="14" type="ORF">GBO79_05520</name>
    <name evidence="15" type="ORF">ITQ97_06715</name>
</gene>
<comment type="function">
    <text evidence="3">Endonuclease that specifically degrades the RNA of RNA-DNA hybrids.</text>
</comment>
<reference evidence="14 16" key="1">
    <citation type="submission" date="2019-10" db="EMBL/GenBank/DDBJ databases">
        <authorList>
            <person name="Irmler S."/>
            <person name="Berthoud H."/>
            <person name="Roetschi A."/>
            <person name="Arias E."/>
            <person name="Shani N."/>
            <person name="Wuethrich D."/>
            <person name="Bruggmann R."/>
        </authorList>
    </citation>
    <scope>NUCLEOTIDE SEQUENCE [LARGE SCALE GENOMIC DNA]</scope>
    <source>
        <strain evidence="14 16">FAM13073</strain>
    </source>
</reference>
<evidence type="ECO:0000256" key="1">
    <source>
        <dbReference type="ARBA" id="ARBA00000077"/>
    </source>
</evidence>
<comment type="similarity">
    <text evidence="4">Belongs to the RNase H family.</text>
</comment>
<dbReference type="InterPro" id="IPR017067">
    <property type="entry name" value="RNase_H1_euk"/>
</dbReference>
<comment type="subunit">
    <text evidence="5">Monomer.</text>
</comment>
<reference evidence="15" key="4">
    <citation type="submission" date="2020-11" db="EMBL/GenBank/DDBJ databases">
        <title>Antibiotic susceptibility profiles of Pediococcus pentosaceus from various origins and their implications for the safety assessment of strains with food-technology applications.</title>
        <authorList>
            <person name="Shani N."/>
            <person name="Oberhaensli S."/>
            <person name="Arias E."/>
        </authorList>
    </citation>
    <scope>NUCLEOTIDE SEQUENCE</scope>
    <source>
        <strain evidence="15">FAM 19164</strain>
    </source>
</reference>
<evidence type="ECO:0000256" key="2">
    <source>
        <dbReference type="ARBA" id="ARBA00001946"/>
    </source>
</evidence>
<dbReference type="PROSITE" id="PS50879">
    <property type="entry name" value="RNASE_H_1"/>
    <property type="match status" value="1"/>
</dbReference>
<evidence type="ECO:0000256" key="9">
    <source>
        <dbReference type="ARBA" id="ARBA00022723"/>
    </source>
</evidence>
<sequence length="272" mass="30490">MAKKRKFYAVKKGRKPGIYLTWDAAKQQVDGFAGAVYKSFLTKAEAEEWMATASRKTTRKVSMRTPSTVTPSIILYTDGGSRNTGNVRGGHVRKEDVAAWAFLIQKDGESISGSNGEFGATNNRMEIMALINGLQKIIDRYGEKAAVLVVADSKYVLDAIQRNWLSGWQRRGWKKANGEIVANKELWQAVASILKRMPNLEYRWTKGHATNEGNVFVDQLLNKTMDRMLREPTEFEAPKKAVSNPKPSLAVQDSTADFEQLGLFHNQQISDD</sequence>
<dbReference type="Pfam" id="PF00075">
    <property type="entry name" value="RNase_H"/>
    <property type="match status" value="1"/>
</dbReference>
<dbReference type="GO" id="GO:0003676">
    <property type="term" value="F:nucleic acid binding"/>
    <property type="evidence" value="ECO:0007669"/>
    <property type="project" value="InterPro"/>
</dbReference>
<dbReference type="InterPro" id="IPR050092">
    <property type="entry name" value="RNase_H"/>
</dbReference>
<evidence type="ECO:0000256" key="4">
    <source>
        <dbReference type="ARBA" id="ARBA00005300"/>
    </source>
</evidence>
<comment type="catalytic activity">
    <reaction evidence="1">
        <text>Endonucleolytic cleavage to 5'-phosphomonoester.</text>
        <dbReference type="EC" id="3.1.26.4"/>
    </reaction>
</comment>
<evidence type="ECO:0000313" key="15">
    <source>
        <dbReference type="EMBL" id="MBF7127497.1"/>
    </source>
</evidence>
<dbReference type="InterPro" id="IPR036397">
    <property type="entry name" value="RNaseH_sf"/>
</dbReference>
<dbReference type="InterPro" id="IPR011320">
    <property type="entry name" value="RNase_H1_N"/>
</dbReference>
<evidence type="ECO:0000256" key="11">
    <source>
        <dbReference type="ARBA" id="ARBA00022801"/>
    </source>
</evidence>
<evidence type="ECO:0000313" key="16">
    <source>
        <dbReference type="Proteomes" id="UP000472573"/>
    </source>
</evidence>
<name>A0A6L5A0Q6_PEDPE</name>
<comment type="caution">
    <text evidence="15">The sequence shown here is derived from an EMBL/GenBank/DDBJ whole genome shotgun (WGS) entry which is preliminary data.</text>
</comment>
<dbReference type="PIRSF" id="PIRSF036852">
    <property type="entry name" value="Ribonuclease_H1_euk"/>
    <property type="match status" value="1"/>
</dbReference>
<dbReference type="GO" id="GO:0000287">
    <property type="term" value="F:magnesium ion binding"/>
    <property type="evidence" value="ECO:0007669"/>
    <property type="project" value="InterPro"/>
</dbReference>
<evidence type="ECO:0000259" key="13">
    <source>
        <dbReference type="PROSITE" id="PS50879"/>
    </source>
</evidence>
<dbReference type="EMBL" id="JADOFV010000003">
    <property type="protein sequence ID" value="MBF7127497.1"/>
    <property type="molecule type" value="Genomic_DNA"/>
</dbReference>